<comment type="function">
    <text evidence="3">Required for maturation of 30S ribosomal subunits.</text>
</comment>
<dbReference type="InterPro" id="IPR003728">
    <property type="entry name" value="Ribosome_maturation_RimP"/>
</dbReference>
<dbReference type="RefSeq" id="WP_188969424.1">
    <property type="nucleotide sequence ID" value="NZ_BMKW01000009.1"/>
</dbReference>
<dbReference type="CDD" id="cd01734">
    <property type="entry name" value="YlxS_C"/>
    <property type="match status" value="1"/>
</dbReference>
<dbReference type="InterPro" id="IPR036847">
    <property type="entry name" value="RimP_C_sf"/>
</dbReference>
<organism evidence="6 7">
    <name type="scientific">Neoroseomonas lacus</name>
    <dbReference type="NCBI Taxonomy" id="287609"/>
    <lineage>
        <taxon>Bacteria</taxon>
        <taxon>Pseudomonadati</taxon>
        <taxon>Pseudomonadota</taxon>
        <taxon>Alphaproteobacteria</taxon>
        <taxon>Acetobacterales</taxon>
        <taxon>Acetobacteraceae</taxon>
        <taxon>Neoroseomonas</taxon>
    </lineage>
</organism>
<feature type="domain" description="Ribosome maturation factor RimP N-terminal" evidence="4">
    <location>
        <begin position="22"/>
        <end position="93"/>
    </location>
</feature>
<dbReference type="InterPro" id="IPR028998">
    <property type="entry name" value="RimP_C"/>
</dbReference>
<proteinExistence type="inferred from homology"/>
<comment type="similarity">
    <text evidence="3">Belongs to the RimP family.</text>
</comment>
<reference evidence="6" key="2">
    <citation type="submission" date="2020-09" db="EMBL/GenBank/DDBJ databases">
        <authorList>
            <person name="Sun Q."/>
            <person name="Zhou Y."/>
        </authorList>
    </citation>
    <scope>NUCLEOTIDE SEQUENCE</scope>
    <source>
        <strain evidence="6">CGMCC 1.3617</strain>
    </source>
</reference>
<keyword evidence="7" id="KW-1185">Reference proteome</keyword>
<dbReference type="SUPFAM" id="SSF75420">
    <property type="entry name" value="YhbC-like, N-terminal domain"/>
    <property type="match status" value="1"/>
</dbReference>
<dbReference type="GO" id="GO:0000028">
    <property type="term" value="P:ribosomal small subunit assembly"/>
    <property type="evidence" value="ECO:0007669"/>
    <property type="project" value="TreeGrafter"/>
</dbReference>
<dbReference type="InterPro" id="IPR035956">
    <property type="entry name" value="RimP_N_sf"/>
</dbReference>
<evidence type="ECO:0000313" key="7">
    <source>
        <dbReference type="Proteomes" id="UP000661507"/>
    </source>
</evidence>
<keyword evidence="1 3" id="KW-0963">Cytoplasm</keyword>
<evidence type="ECO:0000313" key="6">
    <source>
        <dbReference type="EMBL" id="GGJ26380.1"/>
    </source>
</evidence>
<sequence>MNDTDDQPRHEGLEARIADAILPTLGHLGYELVRVQVSGKETPTVQVMADRADGAIFRVEDCEAISHAIGAVLDVADPIKGEWNLEVSSAGIDRPLTRAKDWNRFAGHVATVELAMPQDGRKRFRGIALGADAELARMRLDDGNEIAFARSNIRRAKLVMTDELIAATAAPQTEN</sequence>
<evidence type="ECO:0000259" key="4">
    <source>
        <dbReference type="Pfam" id="PF02576"/>
    </source>
</evidence>
<dbReference type="HAMAP" id="MF_01077">
    <property type="entry name" value="RimP"/>
    <property type="match status" value="1"/>
</dbReference>
<dbReference type="PANTHER" id="PTHR33867">
    <property type="entry name" value="RIBOSOME MATURATION FACTOR RIMP"/>
    <property type="match status" value="1"/>
</dbReference>
<dbReference type="PANTHER" id="PTHR33867:SF1">
    <property type="entry name" value="RIBOSOME MATURATION FACTOR RIMP"/>
    <property type="match status" value="1"/>
</dbReference>
<dbReference type="InterPro" id="IPR028989">
    <property type="entry name" value="RimP_N"/>
</dbReference>
<dbReference type="NCBIfam" id="NF000932">
    <property type="entry name" value="PRK00092.2-5"/>
    <property type="match status" value="1"/>
</dbReference>
<evidence type="ECO:0000256" key="3">
    <source>
        <dbReference type="HAMAP-Rule" id="MF_01077"/>
    </source>
</evidence>
<dbReference type="GO" id="GO:0005829">
    <property type="term" value="C:cytosol"/>
    <property type="evidence" value="ECO:0007669"/>
    <property type="project" value="TreeGrafter"/>
</dbReference>
<dbReference type="GO" id="GO:0006412">
    <property type="term" value="P:translation"/>
    <property type="evidence" value="ECO:0007669"/>
    <property type="project" value="TreeGrafter"/>
</dbReference>
<dbReference type="Gene3D" id="3.30.300.70">
    <property type="entry name" value="RimP-like superfamily, N-terminal"/>
    <property type="match status" value="1"/>
</dbReference>
<dbReference type="AlphaFoldDB" id="A0A917KT08"/>
<dbReference type="Proteomes" id="UP000661507">
    <property type="component" value="Unassembled WGS sequence"/>
</dbReference>
<evidence type="ECO:0000256" key="2">
    <source>
        <dbReference type="ARBA" id="ARBA00022517"/>
    </source>
</evidence>
<dbReference type="Pfam" id="PF17384">
    <property type="entry name" value="DUF150_C"/>
    <property type="match status" value="1"/>
</dbReference>
<protein>
    <recommendedName>
        <fullName evidence="3">Ribosome maturation factor RimP</fullName>
    </recommendedName>
</protein>
<keyword evidence="2 3" id="KW-0690">Ribosome biogenesis</keyword>
<accession>A0A917KT08</accession>
<dbReference type="EMBL" id="BMKW01000009">
    <property type="protein sequence ID" value="GGJ26380.1"/>
    <property type="molecule type" value="Genomic_DNA"/>
</dbReference>
<comment type="subcellular location">
    <subcellularLocation>
        <location evidence="3">Cytoplasm</location>
    </subcellularLocation>
</comment>
<comment type="caution">
    <text evidence="6">The sequence shown here is derived from an EMBL/GenBank/DDBJ whole genome shotgun (WGS) entry which is preliminary data.</text>
</comment>
<name>A0A917KT08_9PROT</name>
<reference evidence="6" key="1">
    <citation type="journal article" date="2014" name="Int. J. Syst. Evol. Microbiol.">
        <title>Complete genome sequence of Corynebacterium casei LMG S-19264T (=DSM 44701T), isolated from a smear-ripened cheese.</title>
        <authorList>
            <consortium name="US DOE Joint Genome Institute (JGI-PGF)"/>
            <person name="Walter F."/>
            <person name="Albersmeier A."/>
            <person name="Kalinowski J."/>
            <person name="Ruckert C."/>
        </authorList>
    </citation>
    <scope>NUCLEOTIDE SEQUENCE</scope>
    <source>
        <strain evidence="6">CGMCC 1.3617</strain>
    </source>
</reference>
<dbReference type="Gene3D" id="2.30.30.180">
    <property type="entry name" value="Ribosome maturation factor RimP, C-terminal domain"/>
    <property type="match status" value="1"/>
</dbReference>
<feature type="domain" description="Ribosome maturation factor RimP C-terminal" evidence="5">
    <location>
        <begin position="96"/>
        <end position="161"/>
    </location>
</feature>
<gene>
    <name evidence="3" type="primary">rimP</name>
    <name evidence="6" type="ORF">GCM10011320_37320</name>
</gene>
<dbReference type="SUPFAM" id="SSF74942">
    <property type="entry name" value="YhbC-like, C-terminal domain"/>
    <property type="match status" value="1"/>
</dbReference>
<evidence type="ECO:0000256" key="1">
    <source>
        <dbReference type="ARBA" id="ARBA00022490"/>
    </source>
</evidence>
<evidence type="ECO:0000259" key="5">
    <source>
        <dbReference type="Pfam" id="PF17384"/>
    </source>
</evidence>
<dbReference type="Pfam" id="PF02576">
    <property type="entry name" value="RimP_N"/>
    <property type="match status" value="1"/>
</dbReference>